<name>A0A5C6KD27_9BACT</name>
<protein>
    <submittedName>
        <fullName evidence="1">Uncharacterized protein</fullName>
    </submittedName>
</protein>
<dbReference type="Proteomes" id="UP000315833">
    <property type="component" value="Unassembled WGS sequence"/>
</dbReference>
<proteinExistence type="predicted"/>
<evidence type="ECO:0000313" key="2">
    <source>
        <dbReference type="Proteomes" id="UP000315833"/>
    </source>
</evidence>
<comment type="caution">
    <text evidence="1">The sequence shown here is derived from an EMBL/GenBank/DDBJ whole genome shotgun (WGS) entry which is preliminary data.</text>
</comment>
<gene>
    <name evidence="1" type="ORF">FSA04_23960</name>
</gene>
<sequence length="121" mass="13213">MTHNCLLDTIRNGDLICLGGGGPAGGEQRTALKSCRDRQSGLWGLRCGNKITVIPQYREVFDICADRAAVRFKDGRTGVVDKSGVLMVVTGCCRRLRFLKGELLSVTKEDGSDCYTDLKTN</sequence>
<organism evidence="1 2">
    <name type="scientific">Phocaeicola dorei</name>
    <dbReference type="NCBI Taxonomy" id="357276"/>
    <lineage>
        <taxon>Bacteria</taxon>
        <taxon>Pseudomonadati</taxon>
        <taxon>Bacteroidota</taxon>
        <taxon>Bacteroidia</taxon>
        <taxon>Bacteroidales</taxon>
        <taxon>Bacteroidaceae</taxon>
        <taxon>Phocaeicola</taxon>
    </lineage>
</organism>
<dbReference type="AlphaFoldDB" id="A0A5C6KD27"/>
<reference evidence="1 2" key="1">
    <citation type="submission" date="2019-07" db="EMBL/GenBank/DDBJ databases">
        <title>Genome sequencing of Bacteroides dorei iSURF_12.</title>
        <authorList>
            <person name="Sevigny J.L."/>
            <person name="Ruoff K.L."/>
            <person name="Price C.E."/>
            <person name="Valls R.A."/>
            <person name="O'Toole G.A."/>
        </authorList>
    </citation>
    <scope>NUCLEOTIDE SEQUENCE [LARGE SCALE GENOMIC DNA]</scope>
    <source>
        <strain evidence="1 2">ANK132K_1B</strain>
    </source>
</reference>
<dbReference type="EMBL" id="VOIF01000128">
    <property type="protein sequence ID" value="TWV59558.1"/>
    <property type="molecule type" value="Genomic_DNA"/>
</dbReference>
<feature type="non-terminal residue" evidence="1">
    <location>
        <position position="121"/>
    </location>
</feature>
<accession>A0A5C6KD27</accession>
<evidence type="ECO:0000313" key="1">
    <source>
        <dbReference type="EMBL" id="TWV59558.1"/>
    </source>
</evidence>